<keyword evidence="5" id="KW-0479">Metal-binding</keyword>
<dbReference type="GO" id="GO:0000287">
    <property type="term" value="F:magnesium ion binding"/>
    <property type="evidence" value="ECO:0007669"/>
    <property type="project" value="UniProtKB-UniRule"/>
</dbReference>
<evidence type="ECO:0000313" key="8">
    <source>
        <dbReference type="Proteomes" id="UP000199182"/>
    </source>
</evidence>
<keyword evidence="5" id="KW-0460">Magnesium</keyword>
<feature type="domain" description="dUTPase-like" evidence="6">
    <location>
        <begin position="13"/>
        <end position="144"/>
    </location>
</feature>
<dbReference type="NCBIfam" id="TIGR00576">
    <property type="entry name" value="dut"/>
    <property type="match status" value="1"/>
</dbReference>
<dbReference type="AlphaFoldDB" id="A0A1H0CIK5"/>
<dbReference type="InterPro" id="IPR029054">
    <property type="entry name" value="dUTPase-like"/>
</dbReference>
<evidence type="ECO:0000256" key="1">
    <source>
        <dbReference type="ARBA" id="ARBA00006581"/>
    </source>
</evidence>
<name>A0A1H0CIK5_9FIRM</name>
<feature type="binding site" evidence="5">
    <location>
        <position position="78"/>
    </location>
    <ligand>
        <name>substrate</name>
    </ligand>
</feature>
<dbReference type="EMBL" id="FNID01000023">
    <property type="protein sequence ID" value="SDN57704.1"/>
    <property type="molecule type" value="Genomic_DNA"/>
</dbReference>
<dbReference type="Pfam" id="PF00692">
    <property type="entry name" value="dUTPase"/>
    <property type="match status" value="1"/>
</dbReference>
<dbReference type="GO" id="GO:0046081">
    <property type="term" value="P:dUTP catabolic process"/>
    <property type="evidence" value="ECO:0007669"/>
    <property type="project" value="InterPro"/>
</dbReference>
<dbReference type="PANTHER" id="PTHR11241">
    <property type="entry name" value="DEOXYURIDINE 5'-TRIPHOSPHATE NUCLEOTIDOHYDROLASE"/>
    <property type="match status" value="1"/>
</dbReference>
<feature type="binding site" evidence="5">
    <location>
        <begin position="82"/>
        <end position="84"/>
    </location>
    <ligand>
        <name>substrate</name>
    </ligand>
</feature>
<evidence type="ECO:0000259" key="6">
    <source>
        <dbReference type="Pfam" id="PF00692"/>
    </source>
</evidence>
<proteinExistence type="inferred from homology"/>
<comment type="similarity">
    <text evidence="1 5">Belongs to the dUTPase family.</text>
</comment>
<comment type="pathway">
    <text evidence="5">Pyrimidine metabolism; dUMP biosynthesis; dUMP from dCTP (dUTP route): step 2/2.</text>
</comment>
<protein>
    <recommendedName>
        <fullName evidence="5">Deoxyuridine 5'-triphosphate nucleotidohydrolase</fullName>
        <shortName evidence="5">dUTPase</shortName>
        <ecNumber evidence="5">3.6.1.23</ecNumber>
    </recommendedName>
    <alternativeName>
        <fullName evidence="5">dUTP pyrophosphatase</fullName>
    </alternativeName>
</protein>
<keyword evidence="8" id="KW-1185">Reference proteome</keyword>
<dbReference type="CDD" id="cd07557">
    <property type="entry name" value="trimeric_dUTPase"/>
    <property type="match status" value="1"/>
</dbReference>
<sequence>MKLMVKRLREGAVLPKRATEGSAGHDLYALLEEPVIVRPGGLVKIPTGLAISLPSSDYAAFVYARSGLAIKFGIAPSNCVGVIDSDYRGELIVGLTNHSAQPYTIQNGERIAQLIIAPVVLPEIEECDTLDETERGEGGFGSTGKM</sequence>
<dbReference type="UniPathway" id="UPA00610">
    <property type="reaction ID" value="UER00666"/>
</dbReference>
<comment type="catalytic activity">
    <reaction evidence="4 5">
        <text>dUTP + H2O = dUMP + diphosphate + H(+)</text>
        <dbReference type="Rhea" id="RHEA:10248"/>
        <dbReference type="ChEBI" id="CHEBI:15377"/>
        <dbReference type="ChEBI" id="CHEBI:15378"/>
        <dbReference type="ChEBI" id="CHEBI:33019"/>
        <dbReference type="ChEBI" id="CHEBI:61555"/>
        <dbReference type="ChEBI" id="CHEBI:246422"/>
        <dbReference type="EC" id="3.6.1.23"/>
    </reaction>
</comment>
<dbReference type="SUPFAM" id="SSF51283">
    <property type="entry name" value="dUTPase-like"/>
    <property type="match status" value="1"/>
</dbReference>
<comment type="caution">
    <text evidence="5">Lacks conserved residue(s) required for the propagation of feature annotation.</text>
</comment>
<dbReference type="InterPro" id="IPR008181">
    <property type="entry name" value="dUTPase"/>
</dbReference>
<dbReference type="OrthoDB" id="9809956at2"/>
<dbReference type="NCBIfam" id="NF001862">
    <property type="entry name" value="PRK00601.1"/>
    <property type="match status" value="1"/>
</dbReference>
<evidence type="ECO:0000256" key="3">
    <source>
        <dbReference type="ARBA" id="ARBA00023080"/>
    </source>
</evidence>
<dbReference type="Gene3D" id="2.70.40.10">
    <property type="match status" value="1"/>
</dbReference>
<dbReference type="PANTHER" id="PTHR11241:SF0">
    <property type="entry name" value="DEOXYURIDINE 5'-TRIPHOSPHATE NUCLEOTIDOHYDROLASE"/>
    <property type="match status" value="1"/>
</dbReference>
<accession>A0A1H0CIK5</accession>
<evidence type="ECO:0000256" key="2">
    <source>
        <dbReference type="ARBA" id="ARBA00022801"/>
    </source>
</evidence>
<keyword evidence="3 5" id="KW-0546">Nucleotide metabolism</keyword>
<organism evidence="7 8">
    <name type="scientific">Acetanaerobacterium elongatum</name>
    <dbReference type="NCBI Taxonomy" id="258515"/>
    <lineage>
        <taxon>Bacteria</taxon>
        <taxon>Bacillati</taxon>
        <taxon>Bacillota</taxon>
        <taxon>Clostridia</taxon>
        <taxon>Eubacteriales</taxon>
        <taxon>Oscillospiraceae</taxon>
        <taxon>Acetanaerobacterium</taxon>
    </lineage>
</organism>
<evidence type="ECO:0000313" key="7">
    <source>
        <dbReference type="EMBL" id="SDN57704.1"/>
    </source>
</evidence>
<gene>
    <name evidence="5" type="primary">dut</name>
    <name evidence="7" type="ORF">SAMN05192585_12339</name>
</gene>
<dbReference type="InterPro" id="IPR033704">
    <property type="entry name" value="dUTPase_trimeric"/>
</dbReference>
<comment type="function">
    <text evidence="5">This enzyme is involved in nucleotide metabolism: it produces dUMP, the immediate precursor of thymidine nucleotides and it decreases the intracellular concentration of dUTP so that uracil cannot be incorporated into DNA.</text>
</comment>
<feature type="binding site" evidence="5">
    <location>
        <begin position="65"/>
        <end position="67"/>
    </location>
    <ligand>
        <name>substrate</name>
    </ligand>
</feature>
<dbReference type="Proteomes" id="UP000199182">
    <property type="component" value="Unassembled WGS sequence"/>
</dbReference>
<dbReference type="STRING" id="258515.SAMN05192585_12339"/>
<evidence type="ECO:0000256" key="4">
    <source>
        <dbReference type="ARBA" id="ARBA00047686"/>
    </source>
</evidence>
<dbReference type="InterPro" id="IPR036157">
    <property type="entry name" value="dUTPase-like_sf"/>
</dbReference>
<dbReference type="RefSeq" id="WP_092641158.1">
    <property type="nucleotide sequence ID" value="NZ_FNID01000023.1"/>
</dbReference>
<dbReference type="GO" id="GO:0004170">
    <property type="term" value="F:dUTP diphosphatase activity"/>
    <property type="evidence" value="ECO:0007669"/>
    <property type="project" value="UniProtKB-UniRule"/>
</dbReference>
<reference evidence="7 8" key="1">
    <citation type="submission" date="2016-10" db="EMBL/GenBank/DDBJ databases">
        <authorList>
            <person name="de Groot N.N."/>
        </authorList>
    </citation>
    <scope>NUCLEOTIDE SEQUENCE [LARGE SCALE GENOMIC DNA]</scope>
    <source>
        <strain evidence="7 8">CGMCC 1.5012</strain>
    </source>
</reference>
<evidence type="ECO:0000256" key="5">
    <source>
        <dbReference type="HAMAP-Rule" id="MF_00116"/>
    </source>
</evidence>
<dbReference type="GO" id="GO:0006226">
    <property type="term" value="P:dUMP biosynthetic process"/>
    <property type="evidence" value="ECO:0007669"/>
    <property type="project" value="UniProtKB-UniRule"/>
</dbReference>
<keyword evidence="2 5" id="KW-0378">Hydrolase</keyword>
<dbReference type="HAMAP" id="MF_00116">
    <property type="entry name" value="dUTPase_bact"/>
    <property type="match status" value="1"/>
</dbReference>
<comment type="cofactor">
    <cofactor evidence="5">
        <name>Mg(2+)</name>
        <dbReference type="ChEBI" id="CHEBI:18420"/>
    </cofactor>
</comment>
<dbReference type="EC" id="3.6.1.23" evidence="5"/>